<evidence type="ECO:0000256" key="1">
    <source>
        <dbReference type="ARBA" id="ARBA00010141"/>
    </source>
</evidence>
<keyword evidence="9" id="KW-0170">Cobalt</keyword>
<sequence>MLEDQKIEYDQDNSIGWGLRSQMKSGIRIAVIGGGSSYTPELISGLLDVDDLAIEQVTLVDIPEGRDKMEIIRAFCQRLIDHSNKKFILQATCNRHQALADADFVLSQFRVGGLNARARDESIPLKYGVIGQETVGAGGFASALRTIPVALELARELEELNPAAWLINFTNPSGMITEALLRYQGIRTIGLCNVPITIERTIAEALHVSPDVISIDFLGLNHLSFARHVYVQGKDITPLVLEFLKNMSQEAVKNSVANIPKETWAPYLLDAVPMIPNPYLQYYWNTDVMLRKQLADIENGKGTRAIQVMAIEAELFKQYQNPQQVTLPELLMQRGGAYYSTVAVMLMESLALNKRREMVVNVKNDQALDVLPADSVVEVPAVIDGRGARAITMEPVPLEVKGLIQQVKAYEQLTIEAAVEGHRGKALAALLTNPLVPSSEIAHKILDDILRENAAYLPQFAS</sequence>
<keyword evidence="14" id="KW-1185">Reference proteome</keyword>
<keyword evidence="3 9" id="KW-0479">Metal-binding</keyword>
<dbReference type="PRINTS" id="PR00732">
    <property type="entry name" value="GLHYDRLASE4"/>
</dbReference>
<dbReference type="PROSITE" id="PS01324">
    <property type="entry name" value="GLYCOSYL_HYDROL_F4"/>
    <property type="match status" value="1"/>
</dbReference>
<dbReference type="PANTHER" id="PTHR32092:SF5">
    <property type="entry name" value="6-PHOSPHO-BETA-GLUCOSIDASE"/>
    <property type="match status" value="1"/>
</dbReference>
<dbReference type="GO" id="GO:0016616">
    <property type="term" value="F:oxidoreductase activity, acting on the CH-OH group of donors, NAD or NADP as acceptor"/>
    <property type="evidence" value="ECO:0007669"/>
    <property type="project" value="InterPro"/>
</dbReference>
<feature type="binding site" evidence="9">
    <location>
        <position position="222"/>
    </location>
    <ligand>
        <name>Mn(2+)</name>
        <dbReference type="ChEBI" id="CHEBI:29035"/>
    </ligand>
</feature>
<dbReference type="GO" id="GO:0005975">
    <property type="term" value="P:carbohydrate metabolic process"/>
    <property type="evidence" value="ECO:0007669"/>
    <property type="project" value="InterPro"/>
</dbReference>
<evidence type="ECO:0000259" key="12">
    <source>
        <dbReference type="Pfam" id="PF11975"/>
    </source>
</evidence>
<evidence type="ECO:0000256" key="11">
    <source>
        <dbReference type="RuleBase" id="RU361152"/>
    </source>
</evidence>
<evidence type="ECO:0000256" key="3">
    <source>
        <dbReference type="ARBA" id="ARBA00022723"/>
    </source>
</evidence>
<dbReference type="InterPro" id="IPR019802">
    <property type="entry name" value="GlycHydrolase_4_CS"/>
</dbReference>
<keyword evidence="6 9" id="KW-0464">Manganese</keyword>
<accession>A0A1W1WDB0</accession>
<protein>
    <submittedName>
        <fullName evidence="13">6-phospho-beta-glucosidase</fullName>
    </submittedName>
</protein>
<feature type="site" description="Increases basicity of active site Tyr" evidence="10">
    <location>
        <position position="133"/>
    </location>
</feature>
<comment type="similarity">
    <text evidence="1 11">Belongs to the glycosyl hydrolase 4 family.</text>
</comment>
<dbReference type="Gene3D" id="3.40.50.720">
    <property type="entry name" value="NAD(P)-binding Rossmann-like Domain"/>
    <property type="match status" value="1"/>
</dbReference>
<dbReference type="GO" id="GO:0004553">
    <property type="term" value="F:hydrolase activity, hydrolyzing O-glycosyl compounds"/>
    <property type="evidence" value="ECO:0007669"/>
    <property type="project" value="InterPro"/>
</dbReference>
<dbReference type="CDD" id="cd05296">
    <property type="entry name" value="GH4_P_beta_glucosidase"/>
    <property type="match status" value="1"/>
</dbReference>
<evidence type="ECO:0000256" key="5">
    <source>
        <dbReference type="ARBA" id="ARBA00023027"/>
    </source>
</evidence>
<comment type="subunit">
    <text evidence="2">Homotetramer.</text>
</comment>
<name>A0A1W1WDB0_SULTA</name>
<dbReference type="EMBL" id="FWWY01000001">
    <property type="protein sequence ID" value="SMC04301.1"/>
    <property type="molecule type" value="Genomic_DNA"/>
</dbReference>
<evidence type="ECO:0000256" key="9">
    <source>
        <dbReference type="PIRSR" id="PIRSR601088-3"/>
    </source>
</evidence>
<dbReference type="InterPro" id="IPR015955">
    <property type="entry name" value="Lactate_DH/Glyco_Ohase_4_C"/>
</dbReference>
<keyword evidence="7 11" id="KW-0326">Glycosidase</keyword>
<dbReference type="Proteomes" id="UP000192660">
    <property type="component" value="Unassembled WGS sequence"/>
</dbReference>
<dbReference type="STRING" id="28034.BFX07_01525"/>
<keyword evidence="9" id="KW-0408">Iron</keyword>
<dbReference type="AlphaFoldDB" id="A0A1W1WDB0"/>
<evidence type="ECO:0000313" key="13">
    <source>
        <dbReference type="EMBL" id="SMC04301.1"/>
    </source>
</evidence>
<feature type="binding site" evidence="9">
    <location>
        <position position="192"/>
    </location>
    <ligand>
        <name>Mn(2+)</name>
        <dbReference type="ChEBI" id="CHEBI:29035"/>
    </ligand>
</feature>
<evidence type="ECO:0000256" key="6">
    <source>
        <dbReference type="ARBA" id="ARBA00023211"/>
    </source>
</evidence>
<feature type="binding site" evidence="8">
    <location>
        <position position="171"/>
    </location>
    <ligand>
        <name>substrate</name>
    </ligand>
</feature>
<keyword evidence="9" id="KW-0533">Nickel</keyword>
<feature type="binding site" evidence="8">
    <location>
        <position position="117"/>
    </location>
    <ligand>
        <name>substrate</name>
    </ligand>
</feature>
<gene>
    <name evidence="13" type="ORF">SAMN00768000_1572</name>
</gene>
<evidence type="ECO:0000313" key="14">
    <source>
        <dbReference type="Proteomes" id="UP000192660"/>
    </source>
</evidence>
<evidence type="ECO:0000256" key="7">
    <source>
        <dbReference type="ARBA" id="ARBA00023295"/>
    </source>
</evidence>
<dbReference type="InterPro" id="IPR001088">
    <property type="entry name" value="Glyco_hydro_4"/>
</dbReference>
<evidence type="ECO:0000256" key="10">
    <source>
        <dbReference type="PIRSR" id="PIRSR601088-4"/>
    </source>
</evidence>
<organism evidence="13 14">
    <name type="scientific">Sulfobacillus thermosulfidooxidans (strain DSM 9293 / VKM B-1269 / AT-1)</name>
    <dbReference type="NCBI Taxonomy" id="929705"/>
    <lineage>
        <taxon>Bacteria</taxon>
        <taxon>Bacillati</taxon>
        <taxon>Bacillota</taxon>
        <taxon>Clostridia</taxon>
        <taxon>Eubacteriales</taxon>
        <taxon>Clostridiales Family XVII. Incertae Sedis</taxon>
        <taxon>Sulfobacillus</taxon>
    </lineage>
</organism>
<evidence type="ECO:0000256" key="2">
    <source>
        <dbReference type="ARBA" id="ARBA00011881"/>
    </source>
</evidence>
<evidence type="ECO:0000256" key="4">
    <source>
        <dbReference type="ARBA" id="ARBA00022801"/>
    </source>
</evidence>
<dbReference type="Gene3D" id="3.90.110.10">
    <property type="entry name" value="Lactate dehydrogenase/glycoside hydrolase, family 4, C-terminal"/>
    <property type="match status" value="1"/>
</dbReference>
<keyword evidence="4 11" id="KW-0378">Hydrolase</keyword>
<feature type="domain" description="Glycosyl hydrolase family 4 C-terminal" evidence="12">
    <location>
        <begin position="217"/>
        <end position="436"/>
    </location>
</feature>
<dbReference type="Pfam" id="PF02056">
    <property type="entry name" value="Glyco_hydro_4"/>
    <property type="match status" value="1"/>
</dbReference>
<keyword evidence="5 11" id="KW-0520">NAD</keyword>
<evidence type="ECO:0000256" key="8">
    <source>
        <dbReference type="PIRSR" id="PIRSR601088-2"/>
    </source>
</evidence>
<comment type="cofactor">
    <cofactor evidence="11">
        <name>NAD(+)</name>
        <dbReference type="ChEBI" id="CHEBI:57540"/>
    </cofactor>
    <text evidence="11">Binds 1 NAD(+) per subunit.</text>
</comment>
<dbReference type="PANTHER" id="PTHR32092">
    <property type="entry name" value="6-PHOSPHO-BETA-GLUCOSIDASE-RELATED"/>
    <property type="match status" value="1"/>
</dbReference>
<proteinExistence type="inferred from homology"/>
<dbReference type="SUPFAM" id="SSF51735">
    <property type="entry name" value="NAD(P)-binding Rossmann-fold domains"/>
    <property type="match status" value="1"/>
</dbReference>
<dbReference type="InterPro" id="IPR022616">
    <property type="entry name" value="Glyco_hydro_4_C"/>
</dbReference>
<dbReference type="GO" id="GO:0046872">
    <property type="term" value="F:metal ion binding"/>
    <property type="evidence" value="ECO:0007669"/>
    <property type="project" value="UniProtKB-KW"/>
</dbReference>
<reference evidence="14" key="1">
    <citation type="submission" date="2017-04" db="EMBL/GenBank/DDBJ databases">
        <authorList>
            <person name="Varghese N."/>
            <person name="Submissions S."/>
        </authorList>
    </citation>
    <scope>NUCLEOTIDE SEQUENCE [LARGE SCALE GENOMIC DNA]</scope>
    <source>
        <strain evidence="14">DSM 9293</strain>
    </source>
</reference>
<dbReference type="Pfam" id="PF11975">
    <property type="entry name" value="Glyco_hydro_4C"/>
    <property type="match status" value="1"/>
</dbReference>
<dbReference type="InterPro" id="IPR036291">
    <property type="entry name" value="NAD(P)-bd_dom_sf"/>
</dbReference>
<dbReference type="SUPFAM" id="SSF56327">
    <property type="entry name" value="LDH C-terminal domain-like"/>
    <property type="match status" value="1"/>
</dbReference>